<evidence type="ECO:0000313" key="3">
    <source>
        <dbReference type="EMBL" id="KFF10756.1"/>
    </source>
</evidence>
<dbReference type="AlphaFoldDB" id="A0A086A242"/>
<gene>
    <name evidence="3" type="ORF">IW15_18825</name>
</gene>
<dbReference type="EMBL" id="JPRH01000009">
    <property type="protein sequence ID" value="KFF10756.1"/>
    <property type="molecule type" value="Genomic_DNA"/>
</dbReference>
<dbReference type="OrthoDB" id="9808690at2"/>
<dbReference type="Proteomes" id="UP000028705">
    <property type="component" value="Unassembled WGS sequence"/>
</dbReference>
<dbReference type="InterPro" id="IPR012867">
    <property type="entry name" value="DUF1648"/>
</dbReference>
<evidence type="ECO:0000313" key="4">
    <source>
        <dbReference type="Proteomes" id="UP000028705"/>
    </source>
</evidence>
<name>A0A086A242_9FLAO</name>
<feature type="domain" description="DUF1648" evidence="2">
    <location>
        <begin position="16"/>
        <end position="61"/>
    </location>
</feature>
<keyword evidence="1" id="KW-0472">Membrane</keyword>
<dbReference type="GO" id="GO:0009636">
    <property type="term" value="P:response to toxic substance"/>
    <property type="evidence" value="ECO:0007669"/>
    <property type="project" value="TreeGrafter"/>
</dbReference>
<proteinExistence type="predicted"/>
<keyword evidence="1" id="KW-1133">Transmembrane helix</keyword>
<sequence>MKEVILTIFDCINFGLVAFLWGLTIKNYKTLPQRIPVHFDLDGKADNFGNKAFIFLMPVMGVLLYLIFMYITRYPESSNFPVEITESNKENQFLIMTIFLRWILMLVLFIFLNSQDLMIRYAFDENAKPKASVATMLFSVLGSVIVVVIIAAQFK</sequence>
<keyword evidence="4" id="KW-1185">Reference proteome</keyword>
<evidence type="ECO:0000256" key="1">
    <source>
        <dbReference type="SAM" id="Phobius"/>
    </source>
</evidence>
<organism evidence="3 4">
    <name type="scientific">Chryseobacterium soli</name>
    <dbReference type="NCBI Taxonomy" id="445961"/>
    <lineage>
        <taxon>Bacteria</taxon>
        <taxon>Pseudomonadati</taxon>
        <taxon>Bacteroidota</taxon>
        <taxon>Flavobacteriia</taxon>
        <taxon>Flavobacteriales</taxon>
        <taxon>Weeksellaceae</taxon>
        <taxon>Chryseobacterium group</taxon>
        <taxon>Chryseobacterium</taxon>
    </lineage>
</organism>
<dbReference type="STRING" id="445961.IW15_18825"/>
<feature type="transmembrane region" description="Helical" evidence="1">
    <location>
        <begin position="133"/>
        <end position="154"/>
    </location>
</feature>
<protein>
    <recommendedName>
        <fullName evidence="2">DUF1648 domain-containing protein</fullName>
    </recommendedName>
</protein>
<feature type="transmembrane region" description="Helical" evidence="1">
    <location>
        <begin position="6"/>
        <end position="25"/>
    </location>
</feature>
<reference evidence="3 4" key="1">
    <citation type="submission" date="2014-07" db="EMBL/GenBank/DDBJ databases">
        <title>Genome of Chryseobacterium soli DSM 19298.</title>
        <authorList>
            <person name="Stropko S.J."/>
            <person name="Pipes S.E."/>
            <person name="Newman J."/>
        </authorList>
    </citation>
    <scope>NUCLEOTIDE SEQUENCE [LARGE SCALE GENOMIC DNA]</scope>
    <source>
        <strain evidence="3 4">DSM 19298</strain>
    </source>
</reference>
<evidence type="ECO:0000259" key="2">
    <source>
        <dbReference type="Pfam" id="PF07853"/>
    </source>
</evidence>
<dbReference type="PANTHER" id="PTHR37810:SF5">
    <property type="entry name" value="IMMUNITY PROTEIN SDPI"/>
    <property type="match status" value="1"/>
</dbReference>
<feature type="transmembrane region" description="Helical" evidence="1">
    <location>
        <begin position="52"/>
        <end position="72"/>
    </location>
</feature>
<dbReference type="RefSeq" id="WP_034714263.1">
    <property type="nucleotide sequence ID" value="NZ_JAODPJ010000010.1"/>
</dbReference>
<dbReference type="eggNOG" id="COG4194">
    <property type="taxonomic scope" value="Bacteria"/>
</dbReference>
<keyword evidence="1" id="KW-0812">Transmembrane</keyword>
<accession>A0A086A242</accession>
<dbReference type="Pfam" id="PF07853">
    <property type="entry name" value="DUF1648"/>
    <property type="match status" value="1"/>
</dbReference>
<comment type="caution">
    <text evidence="3">The sequence shown here is derived from an EMBL/GenBank/DDBJ whole genome shotgun (WGS) entry which is preliminary data.</text>
</comment>
<feature type="transmembrane region" description="Helical" evidence="1">
    <location>
        <begin position="92"/>
        <end position="112"/>
    </location>
</feature>
<dbReference type="PANTHER" id="PTHR37810">
    <property type="entry name" value="IMMUNITY PROTEIN SDPI"/>
    <property type="match status" value="1"/>
</dbReference>